<dbReference type="Gene3D" id="3.30.160.60">
    <property type="entry name" value="Classic Zinc Finger"/>
    <property type="match status" value="5"/>
</dbReference>
<name>A0A7R9QF04_9ACAR</name>
<dbReference type="GO" id="GO:0000978">
    <property type="term" value="F:RNA polymerase II cis-regulatory region sequence-specific DNA binding"/>
    <property type="evidence" value="ECO:0007669"/>
    <property type="project" value="TreeGrafter"/>
</dbReference>
<dbReference type="GO" id="GO:0008270">
    <property type="term" value="F:zinc ion binding"/>
    <property type="evidence" value="ECO:0007669"/>
    <property type="project" value="UniProtKB-KW"/>
</dbReference>
<gene>
    <name evidence="8" type="ORF">OSB1V03_LOCUS19140</name>
</gene>
<keyword evidence="3 5" id="KW-0863">Zinc-finger</keyword>
<feature type="compositionally biased region" description="Basic and acidic residues" evidence="6">
    <location>
        <begin position="17"/>
        <end position="38"/>
    </location>
</feature>
<reference evidence="8" key="1">
    <citation type="submission" date="2020-11" db="EMBL/GenBank/DDBJ databases">
        <authorList>
            <person name="Tran Van P."/>
        </authorList>
    </citation>
    <scope>NUCLEOTIDE SEQUENCE</scope>
</reference>
<feature type="domain" description="C2H2-type" evidence="7">
    <location>
        <begin position="329"/>
        <end position="358"/>
    </location>
</feature>
<evidence type="ECO:0000256" key="4">
    <source>
        <dbReference type="ARBA" id="ARBA00022833"/>
    </source>
</evidence>
<accession>A0A7R9QF04</accession>
<sequence length="448" mass="52053">TDLKLFGQTSDESTDEVLIKREDNTRHETQDNREKTSAEEVVDSEDNESNDGIDCHINNDLNDETDVGSDAEDKYQKTQDLINNSIEFNDELNRESIDSQIIDDLNTKLDNKSTTVSDAEVMPKTIESVYKDKDVLKLPQMSHLKECPQTHSPNELIEEINNGSVDSQRMCELNTKSNRKRKQKSAKNEDNNSETEEYGSGLMKGWLGNGQKDRTGRLRRHAFSHLNEKEKKSMVYKKISRGRYACLMDACNETFKEIRYLRGHQMLHLNEPFKCPQTDCPFVTINKLTLYLHVKTHPKPYACDECGARFKITNRLTEHKQKKHTTATYRCDWPACGRSYAFQYLLKHHMNTHTAAVNHPCEWPGCGHTYTNINSLRIHVHRVHKGMADYRCHWPECDYKTTNRIRLNNHIHRQHEGLDDYQCSHTGCDYKTKKCGEMDNHMKIHTKS</sequence>
<dbReference type="Pfam" id="PF00096">
    <property type="entry name" value="zf-C2H2"/>
    <property type="match status" value="1"/>
</dbReference>
<feature type="domain" description="C2H2-type" evidence="7">
    <location>
        <begin position="359"/>
        <end position="389"/>
    </location>
</feature>
<keyword evidence="2" id="KW-0677">Repeat</keyword>
<evidence type="ECO:0000256" key="3">
    <source>
        <dbReference type="ARBA" id="ARBA00022771"/>
    </source>
</evidence>
<dbReference type="PROSITE" id="PS00028">
    <property type="entry name" value="ZINC_FINGER_C2H2_1"/>
    <property type="match status" value="4"/>
</dbReference>
<feature type="region of interest" description="Disordered" evidence="6">
    <location>
        <begin position="174"/>
        <end position="214"/>
    </location>
</feature>
<keyword evidence="4" id="KW-0862">Zinc</keyword>
<dbReference type="OrthoDB" id="3561125at2759"/>
<dbReference type="InterPro" id="IPR013087">
    <property type="entry name" value="Znf_C2H2_type"/>
</dbReference>
<dbReference type="PROSITE" id="PS50157">
    <property type="entry name" value="ZINC_FINGER_C2H2_2"/>
    <property type="match status" value="5"/>
</dbReference>
<dbReference type="PANTHER" id="PTHR19818">
    <property type="entry name" value="ZINC FINGER PROTEIN ZIC AND GLI"/>
    <property type="match status" value="1"/>
</dbReference>
<feature type="non-terminal residue" evidence="8">
    <location>
        <position position="448"/>
    </location>
</feature>
<dbReference type="InterPro" id="IPR050329">
    <property type="entry name" value="GLI_C2H2-zinc-finger"/>
</dbReference>
<dbReference type="GO" id="GO:0005634">
    <property type="term" value="C:nucleus"/>
    <property type="evidence" value="ECO:0007669"/>
    <property type="project" value="UniProtKB-ARBA"/>
</dbReference>
<protein>
    <recommendedName>
        <fullName evidence="7">C2H2-type domain-containing protein</fullName>
    </recommendedName>
</protein>
<feature type="domain" description="C2H2-type" evidence="7">
    <location>
        <begin position="421"/>
        <end position="448"/>
    </location>
</feature>
<dbReference type="AlphaFoldDB" id="A0A7R9QF04"/>
<feature type="compositionally biased region" description="Acidic residues" evidence="6">
    <location>
        <begin position="40"/>
        <end position="51"/>
    </location>
</feature>
<proteinExistence type="predicted"/>
<evidence type="ECO:0000259" key="7">
    <source>
        <dbReference type="PROSITE" id="PS50157"/>
    </source>
</evidence>
<dbReference type="GO" id="GO:0045944">
    <property type="term" value="P:positive regulation of transcription by RNA polymerase II"/>
    <property type="evidence" value="ECO:0007669"/>
    <property type="project" value="UniProtKB-ARBA"/>
</dbReference>
<organism evidence="8">
    <name type="scientific">Medioppia subpectinata</name>
    <dbReference type="NCBI Taxonomy" id="1979941"/>
    <lineage>
        <taxon>Eukaryota</taxon>
        <taxon>Metazoa</taxon>
        <taxon>Ecdysozoa</taxon>
        <taxon>Arthropoda</taxon>
        <taxon>Chelicerata</taxon>
        <taxon>Arachnida</taxon>
        <taxon>Acari</taxon>
        <taxon>Acariformes</taxon>
        <taxon>Sarcoptiformes</taxon>
        <taxon>Oribatida</taxon>
        <taxon>Brachypylina</taxon>
        <taxon>Oppioidea</taxon>
        <taxon>Oppiidae</taxon>
        <taxon>Medioppia</taxon>
    </lineage>
</organism>
<feature type="domain" description="C2H2-type" evidence="7">
    <location>
        <begin position="244"/>
        <end position="273"/>
    </location>
</feature>
<keyword evidence="1" id="KW-0479">Metal-binding</keyword>
<evidence type="ECO:0000313" key="9">
    <source>
        <dbReference type="Proteomes" id="UP000759131"/>
    </source>
</evidence>
<dbReference type="EMBL" id="CAJPIZ010027178">
    <property type="protein sequence ID" value="CAG2119191.1"/>
    <property type="molecule type" value="Genomic_DNA"/>
</dbReference>
<feature type="domain" description="C2H2-type" evidence="7">
    <location>
        <begin position="301"/>
        <end position="325"/>
    </location>
</feature>
<dbReference type="SMART" id="SM00355">
    <property type="entry name" value="ZnF_C2H2"/>
    <property type="match status" value="7"/>
</dbReference>
<dbReference type="EMBL" id="OC881753">
    <property type="protein sequence ID" value="CAD7642424.1"/>
    <property type="molecule type" value="Genomic_DNA"/>
</dbReference>
<feature type="region of interest" description="Disordered" evidence="6">
    <location>
        <begin position="1"/>
        <end position="68"/>
    </location>
</feature>
<dbReference type="GO" id="GO:0000981">
    <property type="term" value="F:DNA-binding transcription factor activity, RNA polymerase II-specific"/>
    <property type="evidence" value="ECO:0007669"/>
    <property type="project" value="TreeGrafter"/>
</dbReference>
<dbReference type="PANTHER" id="PTHR19818:SF139">
    <property type="entry name" value="PAIR-RULE PROTEIN ODD-PAIRED"/>
    <property type="match status" value="1"/>
</dbReference>
<evidence type="ECO:0000313" key="8">
    <source>
        <dbReference type="EMBL" id="CAD7642424.1"/>
    </source>
</evidence>
<keyword evidence="9" id="KW-1185">Reference proteome</keyword>
<evidence type="ECO:0000256" key="2">
    <source>
        <dbReference type="ARBA" id="ARBA00022737"/>
    </source>
</evidence>
<dbReference type="InterPro" id="IPR036236">
    <property type="entry name" value="Znf_C2H2_sf"/>
</dbReference>
<feature type="non-terminal residue" evidence="8">
    <location>
        <position position="1"/>
    </location>
</feature>
<evidence type="ECO:0000256" key="5">
    <source>
        <dbReference type="PROSITE-ProRule" id="PRU00042"/>
    </source>
</evidence>
<dbReference type="SUPFAM" id="SSF57667">
    <property type="entry name" value="beta-beta-alpha zinc fingers"/>
    <property type="match status" value="3"/>
</dbReference>
<evidence type="ECO:0000256" key="6">
    <source>
        <dbReference type="SAM" id="MobiDB-lite"/>
    </source>
</evidence>
<dbReference type="Proteomes" id="UP000759131">
    <property type="component" value="Unassembled WGS sequence"/>
</dbReference>
<evidence type="ECO:0000256" key="1">
    <source>
        <dbReference type="ARBA" id="ARBA00022723"/>
    </source>
</evidence>